<dbReference type="PATRIC" id="fig|1379739.3.peg.1617"/>
<dbReference type="AlphaFoldDB" id="A0A0D1BTX9"/>
<evidence type="ECO:0000313" key="2">
    <source>
        <dbReference type="Proteomes" id="UP000032250"/>
    </source>
</evidence>
<dbReference type="Proteomes" id="UP000032250">
    <property type="component" value="Unassembled WGS sequence"/>
</dbReference>
<protein>
    <recommendedName>
        <fullName evidence="3">DUF4177 domain-containing protein</fullName>
    </recommendedName>
</protein>
<comment type="caution">
    <text evidence="1">The sequence shown here is derived from an EMBL/GenBank/DDBJ whole genome shotgun (WGS) entry which is preliminary data.</text>
</comment>
<evidence type="ECO:0000313" key="1">
    <source>
        <dbReference type="EMBL" id="KIS23237.1"/>
    </source>
</evidence>
<dbReference type="EMBL" id="JXSU01000007">
    <property type="protein sequence ID" value="KIS23237.1"/>
    <property type="molecule type" value="Genomic_DNA"/>
</dbReference>
<sequence>MDIFEYKTIIFEIGQPISIFSSSMKNEFNNLGNDGWELVSLISSPHLGSTKYALVGTFNNILAVLKREQRESVNR</sequence>
<proteinExistence type="predicted"/>
<evidence type="ECO:0008006" key="3">
    <source>
        <dbReference type="Google" id="ProtNLM"/>
    </source>
</evidence>
<accession>A0A0D1BTX9</accession>
<dbReference type="RefSeq" id="WP_003487018.1">
    <property type="nucleotide sequence ID" value="NZ_JXSU01000007.1"/>
</dbReference>
<gene>
    <name evidence="1" type="ORF">N495_06425</name>
</gene>
<reference evidence="1 2" key="1">
    <citation type="submission" date="2014-06" db="EMBL/GenBank/DDBJ databases">
        <title>Genome characterization of distinct group I Clostridium botulinum lineages.</title>
        <authorList>
            <person name="Giordani F."/>
            <person name="Anselmo A."/>
            <person name="Fillo S."/>
            <person name="Palozzi A.M."/>
            <person name="Fortunato A."/>
            <person name="Gentile B."/>
            <person name="Ciammaruconi A."/>
            <person name="Anniballi F."/>
            <person name="De Medici D."/>
            <person name="Lista F."/>
        </authorList>
    </citation>
    <scope>NUCLEOTIDE SEQUENCE [LARGE SCALE GENOMIC DNA]</scope>
    <source>
        <strain evidence="1 2">B2 450</strain>
    </source>
</reference>
<organism evidence="1 2">
    <name type="scientific">Clostridium botulinum B2 450</name>
    <dbReference type="NCBI Taxonomy" id="1379739"/>
    <lineage>
        <taxon>Bacteria</taxon>
        <taxon>Bacillati</taxon>
        <taxon>Bacillota</taxon>
        <taxon>Clostridia</taxon>
        <taxon>Eubacteriales</taxon>
        <taxon>Clostridiaceae</taxon>
        <taxon>Clostridium</taxon>
    </lineage>
</organism>
<dbReference type="HOGENOM" id="CLU_198878_0_0_9"/>
<dbReference type="InterPro" id="IPR025234">
    <property type="entry name" value="YjzH-like"/>
</dbReference>
<dbReference type="Pfam" id="PF13783">
    <property type="entry name" value="DUF4177"/>
    <property type="match status" value="1"/>
</dbReference>
<name>A0A0D1BTX9_CLOBO</name>
<dbReference type="OrthoDB" id="5432776at2"/>